<keyword evidence="9" id="KW-0408">Iron</keyword>
<keyword evidence="7" id="KW-0663">Pyridoxal phosphate</keyword>
<evidence type="ECO:0000256" key="12">
    <source>
        <dbReference type="SAM" id="MobiDB-lite"/>
    </source>
</evidence>
<comment type="subunit">
    <text evidence="4">Homodimer.</text>
</comment>
<dbReference type="Pfam" id="PF09084">
    <property type="entry name" value="NMT1"/>
    <property type="match status" value="1"/>
</dbReference>
<dbReference type="SUPFAM" id="SSF53850">
    <property type="entry name" value="Periplasmic binding protein-like II"/>
    <property type="match status" value="1"/>
</dbReference>
<comment type="pathway">
    <text evidence="2">Cofactor biosynthesis; thiamine diphosphate biosynthesis.</text>
</comment>
<keyword evidence="5" id="KW-0808">Transferase</keyword>
<comment type="function">
    <text evidence="1">Responsible for the formation of the pyrimidine heterocycle in the thiamine biosynthesis pathway. Catalyzes the formation of hydroxymethylpyrimidine phosphate (HMP-P) from histidine and pyridoxal phosphate (PLP). The protein uses PLP and the active site histidine to form HMP-P, generating an inactive enzyme. The enzyme can only undergo a single turnover, which suggests it is a suicide enzyme.</text>
</comment>
<keyword evidence="16" id="KW-1185">Reference proteome</keyword>
<comment type="caution">
    <text evidence="15">The sequence shown here is derived from an EMBL/GenBank/DDBJ whole genome shotgun (WGS) entry which is preliminary data.</text>
</comment>
<evidence type="ECO:0000256" key="9">
    <source>
        <dbReference type="ARBA" id="ARBA00023004"/>
    </source>
</evidence>
<feature type="chain" id="PRO_5047330319" description="Thiamine pyrimidine synthase" evidence="13">
    <location>
        <begin position="31"/>
        <end position="359"/>
    </location>
</feature>
<protein>
    <recommendedName>
        <fullName evidence="10">Thiamine pyrimidine synthase</fullName>
    </recommendedName>
</protein>
<evidence type="ECO:0000256" key="1">
    <source>
        <dbReference type="ARBA" id="ARBA00003469"/>
    </source>
</evidence>
<gene>
    <name evidence="15" type="ORF">KHM83_04760</name>
</gene>
<evidence type="ECO:0000256" key="2">
    <source>
        <dbReference type="ARBA" id="ARBA00004948"/>
    </source>
</evidence>
<evidence type="ECO:0000256" key="3">
    <source>
        <dbReference type="ARBA" id="ARBA00009406"/>
    </source>
</evidence>
<evidence type="ECO:0000256" key="8">
    <source>
        <dbReference type="ARBA" id="ARBA00022977"/>
    </source>
</evidence>
<evidence type="ECO:0000256" key="13">
    <source>
        <dbReference type="SAM" id="SignalP"/>
    </source>
</evidence>
<evidence type="ECO:0000256" key="4">
    <source>
        <dbReference type="ARBA" id="ARBA00011738"/>
    </source>
</evidence>
<comment type="catalytic activity">
    <reaction evidence="11">
        <text>N(6)-(pyridoxal phosphate)-L-lysyl-[4-amino-5-hydroxymethyl-2-methylpyrimidine phosphate synthase] + L-histidyl-[4-amino-5-hydroxymethyl-2-methylpyrimidine phosphate synthase] + 2 Fe(3+) + 4 H2O = L-lysyl-[4-amino-5-hydroxymethyl-2-methylpyrimidine phosphate synthase] + (2S)-2-amino-5-hydroxy-4-oxopentanoyl-[4-amino-5-hydroxymethyl-2-methylpyrimidine phosphate synthase] + 4-amino-2-methyl-5-(phosphooxymethyl)pyrimidine + 3-oxopropanoate + 2 Fe(2+) + 2 H(+)</text>
        <dbReference type="Rhea" id="RHEA:65756"/>
        <dbReference type="Rhea" id="RHEA-COMP:16892"/>
        <dbReference type="Rhea" id="RHEA-COMP:16893"/>
        <dbReference type="Rhea" id="RHEA-COMP:16894"/>
        <dbReference type="Rhea" id="RHEA-COMP:16895"/>
        <dbReference type="ChEBI" id="CHEBI:15377"/>
        <dbReference type="ChEBI" id="CHEBI:15378"/>
        <dbReference type="ChEBI" id="CHEBI:29033"/>
        <dbReference type="ChEBI" id="CHEBI:29034"/>
        <dbReference type="ChEBI" id="CHEBI:29969"/>
        <dbReference type="ChEBI" id="CHEBI:29979"/>
        <dbReference type="ChEBI" id="CHEBI:33190"/>
        <dbReference type="ChEBI" id="CHEBI:58354"/>
        <dbReference type="ChEBI" id="CHEBI:143915"/>
        <dbReference type="ChEBI" id="CHEBI:157692"/>
    </reaction>
    <physiologicalReaction direction="left-to-right" evidence="11">
        <dbReference type="Rhea" id="RHEA:65757"/>
    </physiologicalReaction>
</comment>
<dbReference type="Proteomes" id="UP000746471">
    <property type="component" value="Unassembled WGS sequence"/>
</dbReference>
<feature type="domain" description="SsuA/THI5-like" evidence="14">
    <location>
        <begin position="67"/>
        <end position="280"/>
    </location>
</feature>
<dbReference type="RefSeq" id="WP_213235774.1">
    <property type="nucleotide sequence ID" value="NZ_JAHBCL010000006.1"/>
</dbReference>
<dbReference type="InterPro" id="IPR027939">
    <property type="entry name" value="NMT1/THI5"/>
</dbReference>
<feature type="region of interest" description="Disordered" evidence="12">
    <location>
        <begin position="29"/>
        <end position="53"/>
    </location>
</feature>
<evidence type="ECO:0000313" key="15">
    <source>
        <dbReference type="EMBL" id="MBS7525989.1"/>
    </source>
</evidence>
<organism evidence="15 16">
    <name type="scientific">Fusibacter paucivorans</name>
    <dbReference type="NCBI Taxonomy" id="76009"/>
    <lineage>
        <taxon>Bacteria</taxon>
        <taxon>Bacillati</taxon>
        <taxon>Bacillota</taxon>
        <taxon>Clostridia</taxon>
        <taxon>Eubacteriales</taxon>
        <taxon>Eubacteriales Family XII. Incertae Sedis</taxon>
        <taxon>Fusibacter</taxon>
    </lineage>
</organism>
<comment type="similarity">
    <text evidence="3">Belongs to the NMT1/THI5 family.</text>
</comment>
<keyword evidence="13" id="KW-0732">Signal</keyword>
<keyword evidence="8" id="KW-0784">Thiamine biosynthesis</keyword>
<reference evidence="15 16" key="1">
    <citation type="submission" date="2021-05" db="EMBL/GenBank/DDBJ databases">
        <title>Fusibacter ferrireducens sp. nov., an anaerobic, sulfur- and Fe-reducing bacterium isolated from the mangrove sediment.</title>
        <authorList>
            <person name="Qiu D."/>
        </authorList>
    </citation>
    <scope>NUCLEOTIDE SEQUENCE [LARGE SCALE GENOMIC DNA]</scope>
    <source>
        <strain evidence="15 16">DSM 12116</strain>
    </source>
</reference>
<proteinExistence type="inferred from homology"/>
<evidence type="ECO:0000256" key="6">
    <source>
        <dbReference type="ARBA" id="ARBA00022723"/>
    </source>
</evidence>
<evidence type="ECO:0000259" key="14">
    <source>
        <dbReference type="Pfam" id="PF09084"/>
    </source>
</evidence>
<evidence type="ECO:0000256" key="11">
    <source>
        <dbReference type="ARBA" id="ARBA00048179"/>
    </source>
</evidence>
<dbReference type="PANTHER" id="PTHR31528">
    <property type="entry name" value="4-AMINO-5-HYDROXYMETHYL-2-METHYLPYRIMIDINE PHOSPHATE SYNTHASE THI11-RELATED"/>
    <property type="match status" value="1"/>
</dbReference>
<name>A0ABS5PLF8_9FIRM</name>
<feature type="compositionally biased region" description="Low complexity" evidence="12">
    <location>
        <begin position="29"/>
        <end position="48"/>
    </location>
</feature>
<evidence type="ECO:0000256" key="10">
    <source>
        <dbReference type="ARBA" id="ARBA00033171"/>
    </source>
</evidence>
<dbReference type="PANTHER" id="PTHR31528:SF1">
    <property type="entry name" value="4-AMINO-5-HYDROXYMETHYL-2-METHYLPYRIMIDINE PHOSPHATE SYNTHASE THI11-RELATED"/>
    <property type="match status" value="1"/>
</dbReference>
<evidence type="ECO:0000313" key="16">
    <source>
        <dbReference type="Proteomes" id="UP000746471"/>
    </source>
</evidence>
<dbReference type="EMBL" id="JAHBCL010000006">
    <property type="protein sequence ID" value="MBS7525989.1"/>
    <property type="molecule type" value="Genomic_DNA"/>
</dbReference>
<evidence type="ECO:0000256" key="7">
    <source>
        <dbReference type="ARBA" id="ARBA00022898"/>
    </source>
</evidence>
<keyword evidence="6" id="KW-0479">Metal-binding</keyword>
<evidence type="ECO:0000256" key="5">
    <source>
        <dbReference type="ARBA" id="ARBA00022679"/>
    </source>
</evidence>
<dbReference type="InterPro" id="IPR015168">
    <property type="entry name" value="SsuA/THI5"/>
</dbReference>
<sequence length="359" mass="39689">MFKKRNLKLVLVMLLMVSLLMSACSSSAPASTESASASETTTESSTSTDTPKEMDKMTIQLKWLPQSQFMGYYMAASKGYYEDEGIDIEILPGGSDIIPEQQVYNGVADVGVTWVSSLLKYQSQGWELKEVAQVFQKSAMLLVSKAETGITSPEDLVGKKVGSWFGGNEYEIYALLEANGIDREKDLELVQQDFTMNQILNDEIDAASAMTYNEYGLLLESGLSDADLNVLDMNDEGVAMLEDCLFVTDEWIAENEDLFVRFLRASIKGWQDACADPEAAGQVVYDADQSVSLEHQVYMAKEIAKLVTPEGFDPAKIGYIDMDAIQQTADLAYKYGLLTEPAVLDDTTITSKYFEEATK</sequence>
<dbReference type="PROSITE" id="PS51257">
    <property type="entry name" value="PROKAR_LIPOPROTEIN"/>
    <property type="match status" value="1"/>
</dbReference>
<dbReference type="Gene3D" id="3.40.190.10">
    <property type="entry name" value="Periplasmic binding protein-like II"/>
    <property type="match status" value="2"/>
</dbReference>
<feature type="signal peptide" evidence="13">
    <location>
        <begin position="1"/>
        <end position="30"/>
    </location>
</feature>
<accession>A0ABS5PLF8</accession>